<evidence type="ECO:0000256" key="1">
    <source>
        <dbReference type="SAM" id="MobiDB-lite"/>
    </source>
</evidence>
<feature type="compositionally biased region" description="Polar residues" evidence="1">
    <location>
        <begin position="159"/>
        <end position="176"/>
    </location>
</feature>
<feature type="region of interest" description="Disordered" evidence="1">
    <location>
        <begin position="159"/>
        <end position="179"/>
    </location>
</feature>
<name>A0A078B6U9_STYLE</name>
<dbReference type="AlphaFoldDB" id="A0A078B6U9"/>
<sequence>MHKYLGTESAKRLSTIQKTQPKRLSNVSSVQFVTHTPQVNTKYVNLVGNETKMKAGKNLKYENEKAQQAHSAQKEKDDDVMRHINTSVSNLLAFEDHEEHSQTDIKLQQELQLPRSNILIKKPLNQSECNSPYITRGQNATQLGIPVAHTLIASESKSNFHGPSPLTMSNSKNSSPYLRANKPLYRNQSTFQIPLNLHQRDTPQNLKYIDTKEYETNNSSANIGEEKTLKDDQKEIKSIQLAQYAIQALKDKGKHINFDTRDQLDISKTSSSKKTKKTIQKNRQMPNKQNPSQFSIKTNAINSPKRAARLKKGKSESNLKKHEISKNSCPQAQQVVIQKMQQLDQSSFITPFDSEITSQNNNVNISQIHIDHDQEYRIMKPNKSPLLKKAQESNMFNQFEFDDDQHDFDVLFEQKKEKGHPPLQ</sequence>
<organism evidence="2 3">
    <name type="scientific">Stylonychia lemnae</name>
    <name type="common">Ciliate</name>
    <dbReference type="NCBI Taxonomy" id="5949"/>
    <lineage>
        <taxon>Eukaryota</taxon>
        <taxon>Sar</taxon>
        <taxon>Alveolata</taxon>
        <taxon>Ciliophora</taxon>
        <taxon>Intramacronucleata</taxon>
        <taxon>Spirotrichea</taxon>
        <taxon>Stichotrichia</taxon>
        <taxon>Sporadotrichida</taxon>
        <taxon>Oxytrichidae</taxon>
        <taxon>Stylonychinae</taxon>
        <taxon>Stylonychia</taxon>
    </lineage>
</organism>
<keyword evidence="3" id="KW-1185">Reference proteome</keyword>
<gene>
    <name evidence="2" type="primary">Contig15286.g16282</name>
    <name evidence="2" type="ORF">STYLEM_19051</name>
</gene>
<dbReference type="InParanoid" id="A0A078B6U9"/>
<feature type="compositionally biased region" description="Basic residues" evidence="1">
    <location>
        <begin position="271"/>
        <end position="280"/>
    </location>
</feature>
<protein>
    <submittedName>
        <fullName evidence="2">Uncharacterized protein</fullName>
    </submittedName>
</protein>
<evidence type="ECO:0000313" key="3">
    <source>
        <dbReference type="Proteomes" id="UP000039865"/>
    </source>
</evidence>
<proteinExistence type="predicted"/>
<accession>A0A078B6U9</accession>
<dbReference type="EMBL" id="CCKQ01017978">
    <property type="protein sequence ID" value="CDW89911.1"/>
    <property type="molecule type" value="Genomic_DNA"/>
</dbReference>
<feature type="compositionally biased region" description="Polar residues" evidence="1">
    <location>
        <begin position="281"/>
        <end position="295"/>
    </location>
</feature>
<evidence type="ECO:0000313" key="2">
    <source>
        <dbReference type="EMBL" id="CDW89911.1"/>
    </source>
</evidence>
<reference evidence="2 3" key="1">
    <citation type="submission" date="2014-06" db="EMBL/GenBank/DDBJ databases">
        <authorList>
            <person name="Swart Estienne"/>
        </authorList>
    </citation>
    <scope>NUCLEOTIDE SEQUENCE [LARGE SCALE GENOMIC DNA]</scope>
    <source>
        <strain evidence="2 3">130c</strain>
    </source>
</reference>
<feature type="region of interest" description="Disordered" evidence="1">
    <location>
        <begin position="268"/>
        <end position="295"/>
    </location>
</feature>
<dbReference type="Proteomes" id="UP000039865">
    <property type="component" value="Unassembled WGS sequence"/>
</dbReference>